<protein>
    <submittedName>
        <fullName evidence="10">Subtilisin family serine protease</fullName>
    </submittedName>
</protein>
<dbReference type="Gene3D" id="3.50.30.30">
    <property type="match status" value="1"/>
</dbReference>
<reference evidence="11" key="2">
    <citation type="submission" date="2020-08" db="EMBL/GenBank/DDBJ databases">
        <title>The Agave Microbiome: Exploring the role of microbial communities in plant adaptations to desert environments.</title>
        <authorList>
            <person name="Partida-Martinez L.P."/>
        </authorList>
    </citation>
    <scope>NUCLEOTIDE SEQUENCE [LARGE SCALE GENOMIC DNA]</scope>
    <source>
        <strain evidence="11">AT2.8</strain>
    </source>
</reference>
<feature type="signal peptide" evidence="8">
    <location>
        <begin position="1"/>
        <end position="28"/>
    </location>
</feature>
<dbReference type="Pfam" id="PF00082">
    <property type="entry name" value="Peptidase_S8"/>
    <property type="match status" value="1"/>
</dbReference>
<keyword evidence="2 6" id="KW-0645">Protease</keyword>
<evidence type="ECO:0000256" key="6">
    <source>
        <dbReference type="PROSITE-ProRule" id="PRU01240"/>
    </source>
</evidence>
<evidence type="ECO:0000256" key="3">
    <source>
        <dbReference type="ARBA" id="ARBA00022801"/>
    </source>
</evidence>
<dbReference type="InterPro" id="IPR046450">
    <property type="entry name" value="PA_dom_sf"/>
</dbReference>
<comment type="caution">
    <text evidence="10">The sequence shown here is derived from an EMBL/GenBank/DDBJ whole genome shotgun (WGS) entry which is preliminary data.</text>
</comment>
<dbReference type="Gene3D" id="3.40.50.200">
    <property type="entry name" value="Peptidase S8/S53 domain"/>
    <property type="match status" value="1"/>
</dbReference>
<dbReference type="Gene3D" id="2.60.40.10">
    <property type="entry name" value="Immunoglobulins"/>
    <property type="match status" value="1"/>
</dbReference>
<evidence type="ECO:0000256" key="8">
    <source>
        <dbReference type="SAM" id="SignalP"/>
    </source>
</evidence>
<keyword evidence="4 6" id="KW-0720">Serine protease</keyword>
<evidence type="ECO:0000256" key="5">
    <source>
        <dbReference type="PIRSR" id="PIRSR615500-1"/>
    </source>
</evidence>
<keyword evidence="3 6" id="KW-0378">Hydrolase</keyword>
<dbReference type="PRINTS" id="PR00723">
    <property type="entry name" value="SUBTILISIN"/>
</dbReference>
<dbReference type="InterPro" id="IPR013783">
    <property type="entry name" value="Ig-like_fold"/>
</dbReference>
<keyword evidence="8" id="KW-0732">Signal</keyword>
<proteinExistence type="inferred from homology"/>
<dbReference type="PROSITE" id="PS00137">
    <property type="entry name" value="SUBTILASE_HIS"/>
    <property type="match status" value="1"/>
</dbReference>
<dbReference type="SUPFAM" id="SSF52025">
    <property type="entry name" value="PA domain"/>
    <property type="match status" value="1"/>
</dbReference>
<evidence type="ECO:0000256" key="1">
    <source>
        <dbReference type="ARBA" id="ARBA00011073"/>
    </source>
</evidence>
<dbReference type="PROSITE" id="PS51892">
    <property type="entry name" value="SUBTILASE"/>
    <property type="match status" value="1"/>
</dbReference>
<evidence type="ECO:0000256" key="4">
    <source>
        <dbReference type="ARBA" id="ARBA00022825"/>
    </source>
</evidence>
<evidence type="ECO:0000259" key="9">
    <source>
        <dbReference type="Pfam" id="PF00082"/>
    </source>
</evidence>
<dbReference type="InterPro" id="IPR036852">
    <property type="entry name" value="Peptidase_S8/S53_dom_sf"/>
</dbReference>
<dbReference type="InterPro" id="IPR015500">
    <property type="entry name" value="Peptidase_S8_subtilisin-rel"/>
</dbReference>
<dbReference type="PIRSF" id="PIRSF037852">
    <property type="entry name" value="Subtilisin_rel_SAV5721"/>
    <property type="match status" value="1"/>
</dbReference>
<dbReference type="Proteomes" id="UP000548423">
    <property type="component" value="Unassembled WGS sequence"/>
</dbReference>
<reference evidence="11" key="1">
    <citation type="submission" date="2020-07" db="EMBL/GenBank/DDBJ databases">
        <authorList>
            <person name="Partida-Martinez L."/>
            <person name="Huntemann M."/>
            <person name="Clum A."/>
            <person name="Wang J."/>
            <person name="Palaniappan K."/>
            <person name="Ritter S."/>
            <person name="Chen I.-M."/>
            <person name="Stamatis D."/>
            <person name="Reddy T."/>
            <person name="O'Malley R."/>
            <person name="Daum C."/>
            <person name="Shapiro N."/>
            <person name="Ivanova N."/>
            <person name="Kyrpides N."/>
            <person name="Woyke T."/>
        </authorList>
    </citation>
    <scope>NUCLEOTIDE SEQUENCE [LARGE SCALE GENOMIC DNA]</scope>
    <source>
        <strain evidence="11">AT2.8</strain>
    </source>
</reference>
<feature type="active site" description="Charge relay system" evidence="5 6">
    <location>
        <position position="246"/>
    </location>
</feature>
<dbReference type="PROSITE" id="PS00138">
    <property type="entry name" value="SUBTILASE_SER"/>
    <property type="match status" value="1"/>
</dbReference>
<dbReference type="SUPFAM" id="SSF52743">
    <property type="entry name" value="Subtilisin-like"/>
    <property type="match status" value="1"/>
</dbReference>
<dbReference type="GO" id="GO:0006508">
    <property type="term" value="P:proteolysis"/>
    <property type="evidence" value="ECO:0007669"/>
    <property type="project" value="UniProtKB-KW"/>
</dbReference>
<dbReference type="InterPro" id="IPR023827">
    <property type="entry name" value="Peptidase_S8_Asp-AS"/>
</dbReference>
<evidence type="ECO:0000313" key="11">
    <source>
        <dbReference type="Proteomes" id="UP000548423"/>
    </source>
</evidence>
<accession>A0A852T4C3</accession>
<sequence length="1244" mass="133836">MGKQKYKKYFAVMMTTALLAVPTLQAFADDSGKAGDGKAAITNLQGVNAKASTGKHVITLITGDVVTVTELADGQSVINVEPATAGGGARILTVDKGTYVIPDQAMPYLASGFLDQDLFNVTALIKDGYDDATLKTLPVIVQYSEAKSRSGALPTPKGSKKTHVLESINGLALSTEKKDTKKFWQDIKQKQKTAKTSKAMLTPGIEKIWLDGRVEATLEQSVPQVGAPIAWESGYDGSGVKVAVLDTGIDAEHPDIASQLVDAKSFVPNEDVRDYHAHGTHVASTVLGTGAVSEEKNKGVAPGADLLVGKVLSNEGFGLDSWIIDGMEWAAQNAKIVNMSIGSNEPSDGTDPMAQAVNNLTSETGALFVIAAGNTGMEGINSPGSAASALTVGAVDKSDHLAWFSSKGPQNGISGLKPDLTAPGVGILAARSQFSNGSGSYMTMDGTSMATPHVAGAAAILAQRHPDWTGAQLKEALMSTTKKLDHIKPFEGGTGRLDVAAATLGTVRATGSLDFGFYDWPHEGDSMVEKNITYINDGDQAVTLDLSTVITDSNGAEVPSVLLTLSTDKVTIEAKSSAEVKVTLDPQLGTLGARYQGHISANLNGQTVAHTSLGMIKEEEKYSLTLNATDRDGTPAEAYFYLLGPNGVPEFMSVNGTRELRLLPGTYSVMGWIEVDNDTDHRGIALVGNPEINLSGPQTVELDARKAEAIEVNVPNKTEAIYRKLEYYRNTGESSINDIYIMPVWADNMYAQPTKEVEKGEFTLATRWRLAEPMLTINFQGKELDDIPQAGSTLLKGTHNLETVYAGKGAPEDYTGLNVKDKAVVVLRSDEVSGSERAAAALAAGAKLLITVNDGPQELSEWVGIENEDFSLSDTPLAVAGISGTEGQQLVEAAKAGKVTLNIKGKPDTEFVYDLVDMHHDAVPSDLTYSPKNKDLVKIDSKYKSDRPAPGAEFRYDILSHSHHGVGFLRQLSLPSVRTEWVSAQEGTSWYHQATILDAQWEVRQPKVAYTPGQKLEEEWFSPVVRPRLGDGFWPPYRDRNYFVLNIPAWADSGIGHTGADMNYPGEQTLEFYRGDTLVKKANGQAIYSFVEQPEENTKYRIVSNATRNPERWKTSVRTHTEWTFWSKKAEESRVALPLLSLDYKIDTDMNGNAIAGKTTKLGLSAVQIAGAPGNGVVEGASLEVSFDEGLTWEKVDLTAEDNGWTASIKYPNKAGMTVSLRASAWDDKGNSIKQEIIKAYGLR</sequence>
<organism evidence="10 11">
    <name type="scientific">Neobacillus niacini</name>
    <dbReference type="NCBI Taxonomy" id="86668"/>
    <lineage>
        <taxon>Bacteria</taxon>
        <taxon>Bacillati</taxon>
        <taxon>Bacillota</taxon>
        <taxon>Bacilli</taxon>
        <taxon>Bacillales</taxon>
        <taxon>Bacillaceae</taxon>
        <taxon>Neobacillus</taxon>
    </lineage>
</organism>
<feature type="active site" description="Charge relay system" evidence="5 6">
    <location>
        <position position="448"/>
    </location>
</feature>
<dbReference type="PROSITE" id="PS00136">
    <property type="entry name" value="SUBTILASE_ASP"/>
    <property type="match status" value="1"/>
</dbReference>
<dbReference type="AlphaFoldDB" id="A0A852T4C3"/>
<dbReference type="PANTHER" id="PTHR43806">
    <property type="entry name" value="PEPTIDASE S8"/>
    <property type="match status" value="1"/>
</dbReference>
<evidence type="ECO:0000256" key="7">
    <source>
        <dbReference type="RuleBase" id="RU003355"/>
    </source>
</evidence>
<dbReference type="InterPro" id="IPR000209">
    <property type="entry name" value="Peptidase_S8/S53_dom"/>
</dbReference>
<dbReference type="GO" id="GO:0004252">
    <property type="term" value="F:serine-type endopeptidase activity"/>
    <property type="evidence" value="ECO:0007669"/>
    <property type="project" value="UniProtKB-UniRule"/>
</dbReference>
<feature type="chain" id="PRO_5032685582" evidence="8">
    <location>
        <begin position="29"/>
        <end position="1244"/>
    </location>
</feature>
<evidence type="ECO:0000313" key="10">
    <source>
        <dbReference type="EMBL" id="NYE03532.1"/>
    </source>
</evidence>
<feature type="active site" description="Charge relay system" evidence="5 6">
    <location>
        <position position="278"/>
    </location>
</feature>
<name>A0A852T4C3_9BACI</name>
<evidence type="ECO:0000256" key="2">
    <source>
        <dbReference type="ARBA" id="ARBA00022670"/>
    </source>
</evidence>
<dbReference type="PANTHER" id="PTHR43806:SF65">
    <property type="entry name" value="SERINE PROTEASE APRX"/>
    <property type="match status" value="1"/>
</dbReference>
<dbReference type="InterPro" id="IPR022398">
    <property type="entry name" value="Peptidase_S8_His-AS"/>
</dbReference>
<dbReference type="InterPro" id="IPR050131">
    <property type="entry name" value="Peptidase_S8_subtilisin-like"/>
</dbReference>
<gene>
    <name evidence="10" type="ORF">F4694_000251</name>
</gene>
<feature type="domain" description="Peptidase S8/S53" evidence="9">
    <location>
        <begin position="237"/>
        <end position="487"/>
    </location>
</feature>
<comment type="similarity">
    <text evidence="1 6 7">Belongs to the peptidase S8 family.</text>
</comment>
<dbReference type="InterPro" id="IPR017296">
    <property type="entry name" value="Peptidase_S8A_SAM-P45"/>
</dbReference>
<dbReference type="InterPro" id="IPR023828">
    <property type="entry name" value="Peptidase_S8_Ser-AS"/>
</dbReference>
<dbReference type="EMBL" id="JACCBX010000001">
    <property type="protein sequence ID" value="NYE03532.1"/>
    <property type="molecule type" value="Genomic_DNA"/>
</dbReference>